<dbReference type="Proteomes" id="UP000183071">
    <property type="component" value="Unassembled WGS sequence"/>
</dbReference>
<name>A0A0N1IY73_9FLAO</name>
<dbReference type="EMBL" id="FNUE01000002">
    <property type="protein sequence ID" value="SEE43829.1"/>
    <property type="molecule type" value="Genomic_DNA"/>
</dbReference>
<dbReference type="Pfam" id="PF13599">
    <property type="entry name" value="Pentapeptide_4"/>
    <property type="match status" value="1"/>
</dbReference>
<reference evidence="2 4" key="1">
    <citation type="submission" date="2015-07" db="EMBL/GenBank/DDBJ databases">
        <title>Genome of Polaribacter dokdonenesis DSW-5, isolated from seawater off Dokdo in Korea.</title>
        <authorList>
            <person name="Yoon K."/>
            <person name="Song J.Y."/>
            <person name="Kim J.F."/>
        </authorList>
    </citation>
    <scope>NUCLEOTIDE SEQUENCE [LARGE SCALE GENOMIC DNA]</scope>
    <source>
        <strain evidence="2 4">DSW-5</strain>
    </source>
</reference>
<dbReference type="EMBL" id="LGBR01000001">
    <property type="protein sequence ID" value="KOY52348.1"/>
    <property type="molecule type" value="Genomic_DNA"/>
</dbReference>
<dbReference type="InterPro" id="IPR055415">
    <property type="entry name" value="LD_SV2"/>
</dbReference>
<dbReference type="PATRIC" id="fig|1300348.6.peg.1907"/>
<accession>A0A0N1IY73</accession>
<keyword evidence="5" id="KW-1185">Reference proteome</keyword>
<dbReference type="OrthoDB" id="67652at2"/>
<feature type="domain" description="SV2A/B/C luminal" evidence="1">
    <location>
        <begin position="8"/>
        <end position="74"/>
    </location>
</feature>
<comment type="caution">
    <text evidence="2">The sequence shown here is derived from an EMBL/GenBank/DDBJ whole genome shotgun (WGS) entry which is preliminary data.</text>
</comment>
<proteinExistence type="predicted"/>
<evidence type="ECO:0000313" key="2">
    <source>
        <dbReference type="EMBL" id="KOY52348.1"/>
    </source>
</evidence>
<dbReference type="Proteomes" id="UP000037716">
    <property type="component" value="Unassembled WGS sequence"/>
</dbReference>
<evidence type="ECO:0000313" key="4">
    <source>
        <dbReference type="Proteomes" id="UP000037716"/>
    </source>
</evidence>
<dbReference type="Gene3D" id="2.160.20.80">
    <property type="entry name" value="E3 ubiquitin-protein ligase SopA"/>
    <property type="match status" value="1"/>
</dbReference>
<dbReference type="AlphaFoldDB" id="A0A0N1IY73"/>
<dbReference type="InterPro" id="IPR001646">
    <property type="entry name" value="5peptide_repeat"/>
</dbReference>
<organism evidence="2 4">
    <name type="scientific">Polaribacter dokdonensis DSW-5</name>
    <dbReference type="NCBI Taxonomy" id="1300348"/>
    <lineage>
        <taxon>Bacteria</taxon>
        <taxon>Pseudomonadati</taxon>
        <taxon>Bacteroidota</taxon>
        <taxon>Flavobacteriia</taxon>
        <taxon>Flavobacteriales</taxon>
        <taxon>Flavobacteriaceae</taxon>
    </lineage>
</organism>
<dbReference type="PANTHER" id="PTHR42999">
    <property type="entry name" value="ANTIBIOTIC RESISTANCE PROTEIN MCBG"/>
    <property type="match status" value="1"/>
</dbReference>
<dbReference type="SUPFAM" id="SSF141571">
    <property type="entry name" value="Pentapeptide repeat-like"/>
    <property type="match status" value="1"/>
</dbReference>
<evidence type="ECO:0000313" key="5">
    <source>
        <dbReference type="Proteomes" id="UP000183071"/>
    </source>
</evidence>
<protein>
    <submittedName>
        <fullName evidence="2">Pentapeptide repeat protein</fullName>
    </submittedName>
    <submittedName>
        <fullName evidence="3">Uncharacterized protein YjbI, contains pentapeptide repeats</fullName>
    </submittedName>
</protein>
<sequence>MLDFFDGETYSKIDFMNTKIKKGEYDNCTFLNCNFEGIHASNIQFVECEFIDCNFSNTIVTNTAFKDVSFVNCKMIGVKFNECDSFLLQFSFKDCQLNFSSFYQLKIPNTKFINSNLEEVDFTETNLTGSGFSNSDLHNTIFENTVLEKVDFRSAKNFTFSLEQNKVKGAKFSKENLVGLLSKYKIVID</sequence>
<dbReference type="Pfam" id="PF23894">
    <property type="entry name" value="LD_SV2"/>
    <property type="match status" value="1"/>
</dbReference>
<reference evidence="3 5" key="2">
    <citation type="submission" date="2016-10" db="EMBL/GenBank/DDBJ databases">
        <authorList>
            <person name="Varghese N."/>
            <person name="Submissions S."/>
        </authorList>
    </citation>
    <scope>NUCLEOTIDE SEQUENCE [LARGE SCALE GENOMIC DNA]</scope>
    <source>
        <strain evidence="3 5">DSW-5</strain>
    </source>
</reference>
<dbReference type="STRING" id="1300348.I602_1908"/>
<dbReference type="RefSeq" id="WP_053974455.1">
    <property type="nucleotide sequence ID" value="NZ_LGBR01000001.1"/>
</dbReference>
<evidence type="ECO:0000313" key="3">
    <source>
        <dbReference type="EMBL" id="SEE43829.1"/>
    </source>
</evidence>
<dbReference type="InterPro" id="IPR052949">
    <property type="entry name" value="PA_immunity-related"/>
</dbReference>
<dbReference type="PANTHER" id="PTHR42999:SF1">
    <property type="entry name" value="PENTAPEPTIDE REPEAT-CONTAINING PROTEIN"/>
    <property type="match status" value="1"/>
</dbReference>
<gene>
    <name evidence="2" type="ORF">I602_1908</name>
    <name evidence="3" type="ORF">SAMN05444353_1677</name>
</gene>
<evidence type="ECO:0000259" key="1">
    <source>
        <dbReference type="Pfam" id="PF23894"/>
    </source>
</evidence>